<gene>
    <name evidence="1" type="ORF">ACETWP_08425</name>
</gene>
<evidence type="ECO:0008006" key="3">
    <source>
        <dbReference type="Google" id="ProtNLM"/>
    </source>
</evidence>
<accession>A0ABV4ULV6</accession>
<dbReference type="PROSITE" id="PS51257">
    <property type="entry name" value="PROKAR_LIPOPROTEIN"/>
    <property type="match status" value="1"/>
</dbReference>
<proteinExistence type="predicted"/>
<evidence type="ECO:0000313" key="1">
    <source>
        <dbReference type="EMBL" id="MFB0834612.1"/>
    </source>
</evidence>
<dbReference type="RefSeq" id="WP_373971785.1">
    <property type="nucleotide sequence ID" value="NZ_JBHDLJ010000005.1"/>
</dbReference>
<organism evidence="1 2">
    <name type="scientific">Arthrobacter halodurans</name>
    <dbReference type="NCBI Taxonomy" id="516699"/>
    <lineage>
        <taxon>Bacteria</taxon>
        <taxon>Bacillati</taxon>
        <taxon>Actinomycetota</taxon>
        <taxon>Actinomycetes</taxon>
        <taxon>Micrococcales</taxon>
        <taxon>Micrococcaceae</taxon>
        <taxon>Arthrobacter</taxon>
    </lineage>
</organism>
<evidence type="ECO:0000313" key="2">
    <source>
        <dbReference type="Proteomes" id="UP001575652"/>
    </source>
</evidence>
<name>A0ABV4ULV6_9MICC</name>
<dbReference type="EMBL" id="JBHDLJ010000005">
    <property type="protein sequence ID" value="MFB0834612.1"/>
    <property type="molecule type" value="Genomic_DNA"/>
</dbReference>
<keyword evidence="2" id="KW-1185">Reference proteome</keyword>
<dbReference type="Proteomes" id="UP001575652">
    <property type="component" value="Unassembled WGS sequence"/>
</dbReference>
<protein>
    <recommendedName>
        <fullName evidence="3">Lipoprotein</fullName>
    </recommendedName>
</protein>
<comment type="caution">
    <text evidence="1">The sequence shown here is derived from an EMBL/GenBank/DDBJ whole genome shotgun (WGS) entry which is preliminary data.</text>
</comment>
<reference evidence="1 2" key="1">
    <citation type="submission" date="2024-09" db="EMBL/GenBank/DDBJ databases">
        <authorList>
            <person name="Salinas-Garcia M.A."/>
            <person name="Prieme A."/>
        </authorList>
    </citation>
    <scope>NUCLEOTIDE SEQUENCE [LARGE SCALE GENOMIC DNA]</scope>
    <source>
        <strain evidence="1 2">DSM 21081</strain>
    </source>
</reference>
<sequence length="134" mass="13663">MRRVPTVLVVGLLSVVLSGCGGPAGTTDADYAAKYRAAVELLADVERVEASYRSSGGIGRSGDVFIHADTSDRETMVGILTKAMPAIVEAADGDPEVNLAIQVVSAGGASAVSPADLGYVGTGSLTSYREFVAE</sequence>